<comment type="caution">
    <text evidence="3">The sequence shown here is derived from an EMBL/GenBank/DDBJ whole genome shotgun (WGS) entry which is preliminary data.</text>
</comment>
<evidence type="ECO:0000259" key="2">
    <source>
        <dbReference type="PROSITE" id="PS50053"/>
    </source>
</evidence>
<dbReference type="AlphaFoldDB" id="A0A6A4PBM8"/>
<dbReference type="PANTHER" id="PTHR10666">
    <property type="entry name" value="UBIQUITIN"/>
    <property type="match status" value="1"/>
</dbReference>
<dbReference type="GO" id="GO:0003729">
    <property type="term" value="F:mRNA binding"/>
    <property type="evidence" value="ECO:0007669"/>
    <property type="project" value="UniProtKB-ARBA"/>
</dbReference>
<evidence type="ECO:0000313" key="4">
    <source>
        <dbReference type="Proteomes" id="UP000447434"/>
    </source>
</evidence>
<dbReference type="InterPro" id="IPR050158">
    <property type="entry name" value="Ubiquitin_ubiquitin-like"/>
</dbReference>
<dbReference type="Pfam" id="PF00240">
    <property type="entry name" value="ubiquitin"/>
    <property type="match status" value="1"/>
</dbReference>
<protein>
    <submittedName>
        <fullName evidence="3">Putative 1-phosphatidylinositol 4-kinase</fullName>
    </submittedName>
</protein>
<keyword evidence="3" id="KW-0808">Transferase</keyword>
<dbReference type="InterPro" id="IPR000626">
    <property type="entry name" value="Ubiquitin-like_dom"/>
</dbReference>
<gene>
    <name evidence="3" type="ORF">Lalb_Chr16g0376891</name>
</gene>
<keyword evidence="3" id="KW-0418">Kinase</keyword>
<dbReference type="EMBL" id="WOCE01000016">
    <property type="protein sequence ID" value="KAE9596517.1"/>
    <property type="molecule type" value="Genomic_DNA"/>
</dbReference>
<reference evidence="4" key="1">
    <citation type="journal article" date="2020" name="Nat. Commun.">
        <title>Genome sequence of the cluster root forming white lupin.</title>
        <authorList>
            <person name="Hufnagel B."/>
            <person name="Marques A."/>
            <person name="Soriano A."/>
            <person name="Marques L."/>
            <person name="Divol F."/>
            <person name="Doumas P."/>
            <person name="Sallet E."/>
            <person name="Mancinotti D."/>
            <person name="Carrere S."/>
            <person name="Marande W."/>
            <person name="Arribat S."/>
            <person name="Keller J."/>
            <person name="Huneau C."/>
            <person name="Blein T."/>
            <person name="Aime D."/>
            <person name="Laguerre M."/>
            <person name="Taylor J."/>
            <person name="Schubert V."/>
            <person name="Nelson M."/>
            <person name="Geu-Flores F."/>
            <person name="Crespi M."/>
            <person name="Gallardo-Guerrero K."/>
            <person name="Delaux P.-M."/>
            <person name="Salse J."/>
            <person name="Berges H."/>
            <person name="Guyot R."/>
            <person name="Gouzy J."/>
            <person name="Peret B."/>
        </authorList>
    </citation>
    <scope>NUCLEOTIDE SEQUENCE [LARGE SCALE GENOMIC DNA]</scope>
    <source>
        <strain evidence="4">cv. Amiga</strain>
    </source>
</reference>
<dbReference type="Gene3D" id="3.10.20.90">
    <property type="entry name" value="Phosphatidylinositol 3-kinase Catalytic Subunit, Chain A, domain 1"/>
    <property type="match status" value="2"/>
</dbReference>
<feature type="domain" description="Ubiquitin-like" evidence="2">
    <location>
        <begin position="110"/>
        <end position="187"/>
    </location>
</feature>
<dbReference type="InterPro" id="IPR029071">
    <property type="entry name" value="Ubiquitin-like_domsf"/>
</dbReference>
<evidence type="ECO:0000256" key="1">
    <source>
        <dbReference type="ARBA" id="ARBA00022499"/>
    </source>
</evidence>
<keyword evidence="1" id="KW-1017">Isopeptide bond</keyword>
<feature type="domain" description="Ubiquitin-like" evidence="2">
    <location>
        <begin position="35"/>
        <end position="105"/>
    </location>
</feature>
<proteinExistence type="predicted"/>
<sequence>MSVADVALRPICIESVHWQNQQLGLGSYPAESILIYLTVNGAVTPMHVLESDSIASVKMRIQTCKGIVGNKKQKLVFGGRELARNDSLIKDYGVTSGNVLHLVLRLSDLIFIVVRTTCGKEFEFQIDRHRNVGYLKQHIKKKGKGFADSEDQELFRCDEKLDDQKFFNDICKSGDDVIHLVIKDSAKVKATPIHKDEDVELSVVAAAASDSVSVGENQIQIPAGVDFWL</sequence>
<keyword evidence="4" id="KW-1185">Reference proteome</keyword>
<dbReference type="SUPFAM" id="SSF54236">
    <property type="entry name" value="Ubiquitin-like"/>
    <property type="match status" value="2"/>
</dbReference>
<evidence type="ECO:0000313" key="3">
    <source>
        <dbReference type="EMBL" id="KAE9596517.1"/>
    </source>
</evidence>
<dbReference type="CDD" id="cd17039">
    <property type="entry name" value="Ubl_ubiquitin_like"/>
    <property type="match status" value="1"/>
</dbReference>
<dbReference type="Proteomes" id="UP000447434">
    <property type="component" value="Chromosome 16"/>
</dbReference>
<dbReference type="SMART" id="SM00213">
    <property type="entry name" value="UBQ"/>
    <property type="match status" value="2"/>
</dbReference>
<dbReference type="PROSITE" id="PS50053">
    <property type="entry name" value="UBIQUITIN_2"/>
    <property type="match status" value="2"/>
</dbReference>
<name>A0A6A4PBM8_LUPAL</name>
<accession>A0A6A4PBM8</accession>
<dbReference type="GO" id="GO:0016301">
    <property type="term" value="F:kinase activity"/>
    <property type="evidence" value="ECO:0007669"/>
    <property type="project" value="UniProtKB-KW"/>
</dbReference>
<dbReference type="OrthoDB" id="1710745at2759"/>
<organism evidence="3 4">
    <name type="scientific">Lupinus albus</name>
    <name type="common">White lupine</name>
    <name type="synonym">Lupinus termis</name>
    <dbReference type="NCBI Taxonomy" id="3870"/>
    <lineage>
        <taxon>Eukaryota</taxon>
        <taxon>Viridiplantae</taxon>
        <taxon>Streptophyta</taxon>
        <taxon>Embryophyta</taxon>
        <taxon>Tracheophyta</taxon>
        <taxon>Spermatophyta</taxon>
        <taxon>Magnoliopsida</taxon>
        <taxon>eudicotyledons</taxon>
        <taxon>Gunneridae</taxon>
        <taxon>Pentapetalae</taxon>
        <taxon>rosids</taxon>
        <taxon>fabids</taxon>
        <taxon>Fabales</taxon>
        <taxon>Fabaceae</taxon>
        <taxon>Papilionoideae</taxon>
        <taxon>50 kb inversion clade</taxon>
        <taxon>genistoids sensu lato</taxon>
        <taxon>core genistoids</taxon>
        <taxon>Genisteae</taxon>
        <taxon>Lupinus</taxon>
    </lineage>
</organism>